<organism evidence="1">
    <name type="scientific">Arundo donax</name>
    <name type="common">Giant reed</name>
    <name type="synonym">Donax arundinaceus</name>
    <dbReference type="NCBI Taxonomy" id="35708"/>
    <lineage>
        <taxon>Eukaryota</taxon>
        <taxon>Viridiplantae</taxon>
        <taxon>Streptophyta</taxon>
        <taxon>Embryophyta</taxon>
        <taxon>Tracheophyta</taxon>
        <taxon>Spermatophyta</taxon>
        <taxon>Magnoliopsida</taxon>
        <taxon>Liliopsida</taxon>
        <taxon>Poales</taxon>
        <taxon>Poaceae</taxon>
        <taxon>PACMAD clade</taxon>
        <taxon>Arundinoideae</taxon>
        <taxon>Arundineae</taxon>
        <taxon>Arundo</taxon>
    </lineage>
</organism>
<dbReference type="EMBL" id="GBRH01266239">
    <property type="protein sequence ID" value="JAD31656.1"/>
    <property type="molecule type" value="Transcribed_RNA"/>
</dbReference>
<accession>A0A0A8YYM5</accession>
<dbReference type="AlphaFoldDB" id="A0A0A8YYM5"/>
<evidence type="ECO:0000313" key="1">
    <source>
        <dbReference type="EMBL" id="JAD31656.1"/>
    </source>
</evidence>
<proteinExistence type="predicted"/>
<protein>
    <submittedName>
        <fullName evidence="1">Uncharacterized protein</fullName>
    </submittedName>
</protein>
<sequence>MKQKPGESIPSIRPYCISLALPCGCLSFRKQRSSGMHPSCLRANHLALNCLFHSRI</sequence>
<reference evidence="1" key="2">
    <citation type="journal article" date="2015" name="Data Brief">
        <title>Shoot transcriptome of the giant reed, Arundo donax.</title>
        <authorList>
            <person name="Barrero R.A."/>
            <person name="Guerrero F.D."/>
            <person name="Moolhuijzen P."/>
            <person name="Goolsby J.A."/>
            <person name="Tidwell J."/>
            <person name="Bellgard S.E."/>
            <person name="Bellgard M.I."/>
        </authorList>
    </citation>
    <scope>NUCLEOTIDE SEQUENCE</scope>
    <source>
        <tissue evidence="1">Shoot tissue taken approximately 20 cm above the soil surface</tissue>
    </source>
</reference>
<reference evidence="1" key="1">
    <citation type="submission" date="2014-09" db="EMBL/GenBank/DDBJ databases">
        <authorList>
            <person name="Magalhaes I.L.F."/>
            <person name="Oliveira U."/>
            <person name="Santos F.R."/>
            <person name="Vidigal T.H.D.A."/>
            <person name="Brescovit A.D."/>
            <person name="Santos A.J."/>
        </authorList>
    </citation>
    <scope>NUCLEOTIDE SEQUENCE</scope>
    <source>
        <tissue evidence="1">Shoot tissue taken approximately 20 cm above the soil surface</tissue>
    </source>
</reference>
<name>A0A0A8YYM5_ARUDO</name>